<evidence type="ECO:0000256" key="1">
    <source>
        <dbReference type="ARBA" id="ARBA00004236"/>
    </source>
</evidence>
<protein>
    <recommendedName>
        <fullName evidence="8">Flagellar biosynthetic protein FliO</fullName>
    </recommendedName>
</protein>
<gene>
    <name evidence="6" type="ORF">E2C06_00460</name>
</gene>
<comment type="caution">
    <text evidence="6">The sequence shown here is derived from an EMBL/GenBank/DDBJ whole genome shotgun (WGS) entry which is preliminary data.</text>
</comment>
<dbReference type="Proteomes" id="UP000295096">
    <property type="component" value="Unassembled WGS sequence"/>
</dbReference>
<keyword evidence="7" id="KW-1185">Reference proteome</keyword>
<dbReference type="Pfam" id="PF04347">
    <property type="entry name" value="FliO"/>
    <property type="match status" value="1"/>
</dbReference>
<dbReference type="EMBL" id="SMSJ01000001">
    <property type="protein sequence ID" value="TDH64451.1"/>
    <property type="molecule type" value="Genomic_DNA"/>
</dbReference>
<evidence type="ECO:0000256" key="5">
    <source>
        <dbReference type="ARBA" id="ARBA00023136"/>
    </source>
</evidence>
<evidence type="ECO:0008006" key="8">
    <source>
        <dbReference type="Google" id="ProtNLM"/>
    </source>
</evidence>
<keyword evidence="4" id="KW-1133">Transmembrane helix</keyword>
<keyword evidence="2" id="KW-1003">Cell membrane</keyword>
<proteinExistence type="predicted"/>
<accession>A0A4R5QP37</accession>
<evidence type="ECO:0000256" key="4">
    <source>
        <dbReference type="ARBA" id="ARBA00022989"/>
    </source>
</evidence>
<dbReference type="GO" id="GO:0016020">
    <property type="term" value="C:membrane"/>
    <property type="evidence" value="ECO:0007669"/>
    <property type="project" value="InterPro"/>
</dbReference>
<reference evidence="6 7" key="1">
    <citation type="journal article" date="2016" name="J. Microbiol.">
        <title>Dankookia rubra gen. nov., sp. nov., an alphaproteobacterium isolated from sediment of a shallow stream.</title>
        <authorList>
            <person name="Kim W.H."/>
            <person name="Kim D.H."/>
            <person name="Kang K."/>
            <person name="Ahn T.Y."/>
        </authorList>
    </citation>
    <scope>NUCLEOTIDE SEQUENCE [LARGE SCALE GENOMIC DNA]</scope>
    <source>
        <strain evidence="6 7">JCM30602</strain>
    </source>
</reference>
<organism evidence="6 7">
    <name type="scientific">Dankookia rubra</name>
    <dbReference type="NCBI Taxonomy" id="1442381"/>
    <lineage>
        <taxon>Bacteria</taxon>
        <taxon>Pseudomonadati</taxon>
        <taxon>Pseudomonadota</taxon>
        <taxon>Alphaproteobacteria</taxon>
        <taxon>Acetobacterales</taxon>
        <taxon>Roseomonadaceae</taxon>
        <taxon>Dankookia</taxon>
    </lineage>
</organism>
<dbReference type="InterPro" id="IPR022781">
    <property type="entry name" value="Flagellar_biosynth_FliO"/>
</dbReference>
<evidence type="ECO:0000313" key="7">
    <source>
        <dbReference type="Proteomes" id="UP000295096"/>
    </source>
</evidence>
<sequence length="141" mass="15620">MPARPPFVPPLPCCRSRRRGRCCPPWSPYWRTWRASAPPSHHPDLIPKPAGGRSLILETNSLLKAFGALAALTIPLWLGGQALRRGKAQGRPGRRLEVAEIIALDARRRLVLVRYDGRELLLLTGGGQDVVLGWQPERPVA</sequence>
<dbReference type="GO" id="GO:0044781">
    <property type="term" value="P:bacterial-type flagellum organization"/>
    <property type="evidence" value="ECO:0007669"/>
    <property type="project" value="InterPro"/>
</dbReference>
<keyword evidence="5" id="KW-0472">Membrane</keyword>
<evidence type="ECO:0000256" key="3">
    <source>
        <dbReference type="ARBA" id="ARBA00022692"/>
    </source>
</evidence>
<evidence type="ECO:0000256" key="2">
    <source>
        <dbReference type="ARBA" id="ARBA00022475"/>
    </source>
</evidence>
<comment type="subcellular location">
    <subcellularLocation>
        <location evidence="1">Cell membrane</location>
    </subcellularLocation>
</comment>
<dbReference type="AlphaFoldDB" id="A0A4R5QP37"/>
<evidence type="ECO:0000313" key="6">
    <source>
        <dbReference type="EMBL" id="TDH64451.1"/>
    </source>
</evidence>
<keyword evidence="3" id="KW-0812">Transmembrane</keyword>
<name>A0A4R5QP37_9PROT</name>
<dbReference type="OrthoDB" id="7220053at2"/>